<dbReference type="InterPro" id="IPR051563">
    <property type="entry name" value="Glycosyl_Hydrolase_51"/>
</dbReference>
<dbReference type="InterPro" id="IPR010720">
    <property type="entry name" value="Alpha-L-AF_C"/>
</dbReference>
<evidence type="ECO:0000313" key="9">
    <source>
        <dbReference type="Proteomes" id="UP000198310"/>
    </source>
</evidence>
<dbReference type="Pfam" id="PF22848">
    <property type="entry name" value="ASD1_dom"/>
    <property type="match status" value="1"/>
</dbReference>
<dbReference type="GO" id="GO:0046373">
    <property type="term" value="P:L-arabinose metabolic process"/>
    <property type="evidence" value="ECO:0007669"/>
    <property type="project" value="InterPro"/>
</dbReference>
<reference evidence="9" key="1">
    <citation type="submission" date="2017-06" db="EMBL/GenBank/DDBJ databases">
        <authorList>
            <person name="Varghese N."/>
            <person name="Submissions S."/>
        </authorList>
    </citation>
    <scope>NUCLEOTIDE SEQUENCE [LARGE SCALE GENOMIC DNA]</scope>
    <source>
        <strain evidence="9">DSM 28041</strain>
    </source>
</reference>
<dbReference type="SUPFAM" id="SSF49785">
    <property type="entry name" value="Galactose-binding domain-like"/>
    <property type="match status" value="1"/>
</dbReference>
<dbReference type="InterPro" id="IPR008979">
    <property type="entry name" value="Galactose-bd-like_sf"/>
</dbReference>
<dbReference type="Proteomes" id="UP000198310">
    <property type="component" value="Unassembled WGS sequence"/>
</dbReference>
<keyword evidence="5" id="KW-0378">Hydrolase</keyword>
<organism evidence="8 9">
    <name type="scientific">Hymenobacter mucosus</name>
    <dbReference type="NCBI Taxonomy" id="1411120"/>
    <lineage>
        <taxon>Bacteria</taxon>
        <taxon>Pseudomonadati</taxon>
        <taxon>Bacteroidota</taxon>
        <taxon>Cytophagia</taxon>
        <taxon>Cytophagales</taxon>
        <taxon>Hymenobacteraceae</taxon>
        <taxon>Hymenobacter</taxon>
    </lineage>
</organism>
<dbReference type="SMART" id="SM00813">
    <property type="entry name" value="Alpha-L-AF_C"/>
    <property type="match status" value="1"/>
</dbReference>
<dbReference type="GO" id="GO:0046556">
    <property type="term" value="F:alpha-L-arabinofuranosidase activity"/>
    <property type="evidence" value="ECO:0007669"/>
    <property type="project" value="UniProtKB-EC"/>
</dbReference>
<dbReference type="EC" id="3.2.1.55" evidence="3"/>
<dbReference type="RefSeq" id="WP_089333467.1">
    <property type="nucleotide sequence ID" value="NZ_FZNS01000007.1"/>
</dbReference>
<dbReference type="AlphaFoldDB" id="A0A238ZBK3"/>
<comment type="catalytic activity">
    <reaction evidence="1">
        <text>Hydrolysis of terminal non-reducing alpha-L-arabinofuranoside residues in alpha-L-arabinosides.</text>
        <dbReference type="EC" id="3.2.1.55"/>
    </reaction>
</comment>
<keyword evidence="9" id="KW-1185">Reference proteome</keyword>
<dbReference type="Gene3D" id="2.60.40.1180">
    <property type="entry name" value="Golgi alpha-mannosidase II"/>
    <property type="match status" value="1"/>
</dbReference>
<comment type="similarity">
    <text evidence="2">Belongs to the glycosyl hydrolase 51 family.</text>
</comment>
<accession>A0A238ZBK3</accession>
<dbReference type="InterPro" id="IPR013780">
    <property type="entry name" value="Glyco_hydro_b"/>
</dbReference>
<dbReference type="EMBL" id="FZNS01000007">
    <property type="protein sequence ID" value="SNR80905.1"/>
    <property type="molecule type" value="Genomic_DNA"/>
</dbReference>
<evidence type="ECO:0000256" key="5">
    <source>
        <dbReference type="ARBA" id="ARBA00022801"/>
    </source>
</evidence>
<dbReference type="SUPFAM" id="SSF51445">
    <property type="entry name" value="(Trans)glycosidases"/>
    <property type="match status" value="1"/>
</dbReference>
<dbReference type="PANTHER" id="PTHR31776">
    <property type="entry name" value="ALPHA-L-ARABINOFURANOSIDASE 1"/>
    <property type="match status" value="1"/>
</dbReference>
<evidence type="ECO:0000256" key="2">
    <source>
        <dbReference type="ARBA" id="ARBA00007186"/>
    </source>
</evidence>
<proteinExistence type="inferred from homology"/>
<dbReference type="InterPro" id="IPR017853">
    <property type="entry name" value="GH"/>
</dbReference>
<dbReference type="PANTHER" id="PTHR31776:SF26">
    <property type="entry name" value="SECRETED ARABINOSIDASE"/>
    <property type="match status" value="1"/>
</dbReference>
<dbReference type="Gene3D" id="3.20.20.80">
    <property type="entry name" value="Glycosidases"/>
    <property type="match status" value="1"/>
</dbReference>
<gene>
    <name evidence="8" type="ORF">SAMN06269173_107102</name>
</gene>
<evidence type="ECO:0000256" key="6">
    <source>
        <dbReference type="SAM" id="MobiDB-lite"/>
    </source>
</evidence>
<sequence length="676" mass="73820">MKISPSSLLLTCLGLASLLPGRSEAQKAPRKAQPDLAAGKPISQDLFGIFFEDINYAADGGLYAELVQNRSFEYTPNDNAAWHSLTAWEFLREGYSFGTMSVETAAPVNPSNPHYVTLHVENEMQKGLGLKNSGFDGIPVKAGDQYNFSVQARVKGGKTVPLLVQLRDKEGGVLATASLPVQNASWQPYRVTLTPTGTDAAGSLVVVATGKGTVDLDLISLFPQKTFKNRPNGMRADLAQAIADLQPKFVRFPGGCLAHGDGLENMYRWKNTIGPLEQRVAQRNIWNYHQTAGLGYFEYFQFCEDIGAKPLPVVPAAVSCQNSGGTWRIGGTGQQSIAMAEMPEYVQEVLDLIEYANGPTTSTWGAKRAAAGHPESFHLEYVGVGNEDKQTPEFRERFKLIYDAVKQKHPEVTVIGTVGPAPRGEDFDQGWTFANQLAVPMVDEHYYESPEWFLKNNRRYDSYDRKKSTVYLGEYASRGNTLFNALAEAAYMTSLERNGDVVRLASYAPLLAKEGHTQWNPDLIYFNNSTVCPTANYYVQQLFSRNQGSEYFGGVLTATDSAVVSSCVRDANSGDVILKLVNSGATAQPVRVDLSRFKRLRPTAEVITLSGPRDAKNTFASPQTVVPKTAPFKASGNFAYTAAPYSLTVIRVKGSDAKPRKDVSRGSTASSGSAGR</sequence>
<name>A0A238ZBK3_9BACT</name>
<dbReference type="InterPro" id="IPR055235">
    <property type="entry name" value="ASD1_cat"/>
</dbReference>
<evidence type="ECO:0000259" key="7">
    <source>
        <dbReference type="SMART" id="SM00813"/>
    </source>
</evidence>
<keyword evidence="4" id="KW-0732">Signal</keyword>
<evidence type="ECO:0000313" key="8">
    <source>
        <dbReference type="EMBL" id="SNR80905.1"/>
    </source>
</evidence>
<feature type="compositionally biased region" description="Basic and acidic residues" evidence="6">
    <location>
        <begin position="655"/>
        <end position="664"/>
    </location>
</feature>
<dbReference type="Gene3D" id="2.60.120.260">
    <property type="entry name" value="Galactose-binding domain-like"/>
    <property type="match status" value="1"/>
</dbReference>
<protein>
    <recommendedName>
        <fullName evidence="3">non-reducing end alpha-L-arabinofuranosidase</fullName>
        <ecNumber evidence="3">3.2.1.55</ecNumber>
    </recommendedName>
</protein>
<evidence type="ECO:0000256" key="3">
    <source>
        <dbReference type="ARBA" id="ARBA00012670"/>
    </source>
</evidence>
<evidence type="ECO:0000256" key="4">
    <source>
        <dbReference type="ARBA" id="ARBA00022729"/>
    </source>
</evidence>
<feature type="region of interest" description="Disordered" evidence="6">
    <location>
        <begin position="655"/>
        <end position="676"/>
    </location>
</feature>
<dbReference type="Pfam" id="PF06964">
    <property type="entry name" value="Alpha-L-AF_C"/>
    <property type="match status" value="1"/>
</dbReference>
<evidence type="ECO:0000256" key="1">
    <source>
        <dbReference type="ARBA" id="ARBA00001462"/>
    </source>
</evidence>
<feature type="compositionally biased region" description="Low complexity" evidence="6">
    <location>
        <begin position="665"/>
        <end position="676"/>
    </location>
</feature>
<dbReference type="SUPFAM" id="SSF51011">
    <property type="entry name" value="Glycosyl hydrolase domain"/>
    <property type="match status" value="1"/>
</dbReference>
<feature type="domain" description="Alpha-L-arabinofuranosidase C-terminal" evidence="7">
    <location>
        <begin position="473"/>
        <end position="646"/>
    </location>
</feature>